<comment type="caution">
    <text evidence="3">The sequence shown here is derived from an EMBL/GenBank/DDBJ whole genome shotgun (WGS) entry which is preliminary data.</text>
</comment>
<keyword evidence="4" id="KW-1185">Reference proteome</keyword>
<dbReference type="NCBIfam" id="NF033681">
    <property type="entry name" value="ExeM_NucH_DNase"/>
    <property type="match status" value="1"/>
</dbReference>
<dbReference type="Gene3D" id="2.60.120.200">
    <property type="match status" value="1"/>
</dbReference>
<protein>
    <submittedName>
        <fullName evidence="3">Nuclease</fullName>
    </submittedName>
</protein>
<dbReference type="NCBIfam" id="NF038128">
    <property type="entry name" value="choice_anch_J"/>
    <property type="match status" value="1"/>
</dbReference>
<name>A0A0M2V595_9GAMM</name>
<evidence type="ECO:0000313" key="3">
    <source>
        <dbReference type="EMBL" id="KKO45806.1"/>
    </source>
</evidence>
<proteinExistence type="predicted"/>
<keyword evidence="1" id="KW-0732">Signal</keyword>
<sequence length="1059" mass="113370">MRIIISLLMLLVLMPAWAQQPIAYWAQNSNTLPSGGNGFTPASFPQAADVGTGDIFLQNFDQSLDGNGAYISVQAFAGSTVNALSGFAAGQTLSVQGGTANSNNGAEIIIQVATTDYQDISLSWAQRGTATGFTSRVISWSVDGVSYQFFAEDSGALGSAFQLRSFDFSAVTELNDQAQVYFKITLNGASSASGNNRFDNLLVTGTVAADVGRITVYNRDFTTNPFNAGWTQVNVSGTERWDWNGSFGNLSFAPFIDGACRANDNWLISPAFNLNAQTGERLAFDIARGFAGTNPLEVYYSTSYNGNAEINPADWTLLATIASEDFTTNNVPVRFDGFEQLASASGQGYIAFRYNFASGNCSTWRLANVEISAEGNNNLAEFACGNPLNRIHSIQGAGFQSPLQGAYVQVEAVVTASFQDTNNGGLAGFYLQELDVNADNNPQTSEGIFVYDNGFGVSLTPGDLVRVGGTVAEYFEETQITNVTDVAICATFQLGGITPQTLTLPVSSFAEFERTEGMWLTTAADYTVSDVFNAARFGEYTVSNGRLFTPTQVVSPGEQVAALMAANTKNRLIIDNGRTGTYQVPFIAGADGVNELSAANPIRNGYLLNAGLNGIMGYSFGAYRLRSLQAGQFTTAANPRLSEPQTTPGNLRVATYNVENLFNTLQVTGNVCGPNALGCRGATSLSELERQLAKTTSTILALNADVVALIEIENDADDATLELLVSRLNNLDTQADWAYIATGFMGTDAIKPAFIYRSSKVSPQGAYAVLDSSVDPDFDTSRQRPALAQTFMAANMSKFTAVAVHLRAKASCPAASDPNADQGDGQGCWNLWRTLSANALVNWLATDPTGAGDTDYLVLGDFNAYAMEDPLTALTAQGYQNLAIAANNGDPAVYSYTFMGEAGSLDHAFASPSMQAQVLTAAAWHTNADEVREFNYSEAPLRAGLDKPASFYNADPFRSSDHDPLVIELNLTPALLPLVIELELIRVNRGRSGATLVQLRWSSDAEQALTLYRGDSPVATLSRPGRYNDQFKDASASGVTYRLCLDTTAQCSEPLVVNF</sequence>
<dbReference type="AlphaFoldDB" id="A0A0M2V595"/>
<dbReference type="PANTHER" id="PTHR42834">
    <property type="entry name" value="ENDONUCLEASE/EXONUCLEASE/PHOSPHATASE FAMILY PROTEIN (AFU_ORTHOLOGUE AFUA_3G09210)"/>
    <property type="match status" value="1"/>
</dbReference>
<dbReference type="CDD" id="cd10283">
    <property type="entry name" value="MnuA_DNase1-like"/>
    <property type="match status" value="1"/>
</dbReference>
<evidence type="ECO:0000313" key="4">
    <source>
        <dbReference type="Proteomes" id="UP000034228"/>
    </source>
</evidence>
<feature type="domain" description="Endonuclease/exonuclease/phosphatase" evidence="2">
    <location>
        <begin position="655"/>
        <end position="916"/>
    </location>
</feature>
<dbReference type="OrthoDB" id="9800417at2"/>
<dbReference type="Pfam" id="PF03372">
    <property type="entry name" value="Exo_endo_phos"/>
    <property type="match status" value="1"/>
</dbReference>
<reference evidence="3 4" key="1">
    <citation type="submission" date="2015-03" db="EMBL/GenBank/DDBJ databases">
        <title>Draft genome sequences of two protease-producing strains of Arsukibacterium isolated from two cold and alkaline environments.</title>
        <authorList>
            <person name="Lylloff J.E."/>
            <person name="Skov L.B."/>
            <person name="Jepsen M."/>
            <person name="Hallin P.F."/>
            <person name="Sorensen S.J."/>
            <person name="Stougaard P."/>
            <person name="Glaring M.A."/>
        </authorList>
    </citation>
    <scope>NUCLEOTIDE SEQUENCE [LARGE SCALE GENOMIC DNA]</scope>
    <source>
        <strain evidence="3 4">GCM72</strain>
    </source>
</reference>
<organism evidence="3 4">
    <name type="scientific">Arsukibacterium ikkense</name>
    <dbReference type="NCBI Taxonomy" id="336831"/>
    <lineage>
        <taxon>Bacteria</taxon>
        <taxon>Pseudomonadati</taxon>
        <taxon>Pseudomonadota</taxon>
        <taxon>Gammaproteobacteria</taxon>
        <taxon>Chromatiales</taxon>
        <taxon>Chromatiaceae</taxon>
        <taxon>Arsukibacterium</taxon>
    </lineage>
</organism>
<evidence type="ECO:0000259" key="2">
    <source>
        <dbReference type="Pfam" id="PF03372"/>
    </source>
</evidence>
<dbReference type="InterPro" id="IPR047971">
    <property type="entry name" value="ExeM-like"/>
</dbReference>
<dbReference type="CDD" id="cd04486">
    <property type="entry name" value="YhcR_OBF_like"/>
    <property type="match status" value="1"/>
</dbReference>
<dbReference type="Proteomes" id="UP000034228">
    <property type="component" value="Unassembled WGS sequence"/>
</dbReference>
<dbReference type="STRING" id="336831.WG68_08835"/>
<gene>
    <name evidence="3" type="ORF">WG68_08835</name>
</gene>
<dbReference type="InterPro" id="IPR005135">
    <property type="entry name" value="Endo/exonuclease/phosphatase"/>
</dbReference>
<dbReference type="SUPFAM" id="SSF56219">
    <property type="entry name" value="DNase I-like"/>
    <property type="match status" value="1"/>
</dbReference>
<dbReference type="EMBL" id="LAHO01000007">
    <property type="protein sequence ID" value="KKO45806.1"/>
    <property type="molecule type" value="Genomic_DNA"/>
</dbReference>
<dbReference type="PATRIC" id="fig|336831.14.peg.2740"/>
<feature type="chain" id="PRO_5005644314" evidence="1">
    <location>
        <begin position="19"/>
        <end position="1059"/>
    </location>
</feature>
<feature type="signal peptide" evidence="1">
    <location>
        <begin position="1"/>
        <end position="18"/>
    </location>
</feature>
<dbReference type="GO" id="GO:0003824">
    <property type="term" value="F:catalytic activity"/>
    <property type="evidence" value="ECO:0007669"/>
    <property type="project" value="InterPro"/>
</dbReference>
<dbReference type="PANTHER" id="PTHR42834:SF1">
    <property type="entry name" value="ENDONUCLEASE_EXONUCLEASE_PHOSPHATASE FAMILY PROTEIN (AFU_ORTHOLOGUE AFUA_3G09210)"/>
    <property type="match status" value="1"/>
</dbReference>
<dbReference type="InterPro" id="IPR036691">
    <property type="entry name" value="Endo/exonu/phosph_ase_sf"/>
</dbReference>
<dbReference type="Gene3D" id="3.60.10.10">
    <property type="entry name" value="Endonuclease/exonuclease/phosphatase"/>
    <property type="match status" value="1"/>
</dbReference>
<accession>A0A0M2V595</accession>
<evidence type="ECO:0000256" key="1">
    <source>
        <dbReference type="SAM" id="SignalP"/>
    </source>
</evidence>